<accession>A0A894T8W0</accession>
<evidence type="ECO:0000256" key="1">
    <source>
        <dbReference type="SAM" id="Phobius"/>
    </source>
</evidence>
<protein>
    <submittedName>
        <fullName evidence="2">Uncharacterized protein</fullName>
    </submittedName>
</protein>
<feature type="transmembrane region" description="Helical" evidence="1">
    <location>
        <begin position="6"/>
        <end position="26"/>
    </location>
</feature>
<sequence length="168" mass="20105">MNSYQIYIVLGLVLGIVLLTIVTNMISSMLKKKHLISNINNLWKNKKTLENFIRPNSRFDYQFKLRRNNNCKFLVDDKTWSDLNFGTLFHQSNFNFTAIGEMRWYATLRNMFHIEHRNLLNLFTNDERFRKEVSYHLALIGKVVYPIFPDQIKPAKKNRFCCKVKKYS</sequence>
<name>A0A894T8W0_STAEP</name>
<geneLocation type="plasmid" evidence="2">
    <name>pSE459_T</name>
</geneLocation>
<dbReference type="AlphaFoldDB" id="A0A894T8W0"/>
<organism evidence="2">
    <name type="scientific">Staphylococcus epidermidis</name>
    <dbReference type="NCBI Taxonomy" id="1282"/>
    <lineage>
        <taxon>Bacteria</taxon>
        <taxon>Bacillati</taxon>
        <taxon>Bacillota</taxon>
        <taxon>Bacilli</taxon>
        <taxon>Bacillales</taxon>
        <taxon>Staphylococcaceae</taxon>
        <taxon>Staphylococcus</taxon>
    </lineage>
</organism>
<keyword evidence="2" id="KW-0614">Plasmid</keyword>
<proteinExistence type="predicted"/>
<dbReference type="EMBL" id="MW364985">
    <property type="protein sequence ID" value="QRX38865.1"/>
    <property type="molecule type" value="Genomic_DNA"/>
</dbReference>
<keyword evidence="1" id="KW-0472">Membrane</keyword>
<evidence type="ECO:0000313" key="2">
    <source>
        <dbReference type="EMBL" id="QRX38865.1"/>
    </source>
</evidence>
<reference evidence="2" key="1">
    <citation type="submission" date="2020-12" db="EMBL/GenBank/DDBJ databases">
        <title>Staphylococcus epidermidis phages transfer antimicrobial-resistance plasmids and enable chromosomal island mobilization.</title>
        <authorList>
            <person name="Fisarova L."/>
            <person name="Botka T."/>
            <person name="Du X."/>
            <person name="Maslanova I."/>
            <person name="Bardy P."/>
            <person name="Pantucek R."/>
            <person name="Muhlenbruch L."/>
            <person name="Benesik M."/>
            <person name="Winstel V."/>
            <person name="Larsen J."/>
            <person name="Rosenstein R."/>
            <person name="Peschel A."/>
            <person name="Doskar J."/>
        </authorList>
    </citation>
    <scope>NUCLEOTIDE SEQUENCE</scope>
    <source>
        <strain evidence="2">SE459</strain>
        <plasmid evidence="2">pSE459_T</plasmid>
    </source>
</reference>
<keyword evidence="1" id="KW-1133">Transmembrane helix</keyword>
<keyword evidence="1" id="KW-0812">Transmembrane</keyword>